<sequence>MEHFPEQSSPIERSVETKNKKESEDQFKLEGFVSLLGALGLLRGLGANFQGTLGSVESISDLEELIKGELRNELNLPNRGVRVQFELTCGGDPLAVKLISIYCSVKGVSPNFTLKGLYELYLKNEEEFKELVNLISETWWFIAERLNDLYEYIAQIPTYADRGYPGVEMTQDILNQLKTLNGDGGNEKLKGQKNKLEYLRGLFTEIQLLYNERRNLWNTLLIQFSESDVYKKLEDFFNRIQVQVGNDVIRGGFFGRIRWSLKRGMFTFKKPLPEEIKEVLVFSYFFLIQRCVDIICRYEQIQFGYGNRVFKPSDVSTTNRVDRSLFYSSFEKPRKPYELFAPIVPITNLFDKLGEIAGLDTYEELAGTRKLRIPICKGDESSPYMYVSSLLLKEGSVSTSPTFSILIIADPLTLLSELRIRRGKGVTGSDEQLGALEQ</sequence>
<feature type="region of interest" description="Disordered" evidence="1">
    <location>
        <begin position="1"/>
        <end position="22"/>
    </location>
</feature>
<comment type="caution">
    <text evidence="2">The sequence shown here is derived from an EMBL/GenBank/DDBJ whole genome shotgun (WGS) entry which is preliminary data.</text>
</comment>
<feature type="compositionally biased region" description="Basic and acidic residues" evidence="1">
    <location>
        <begin position="13"/>
        <end position="22"/>
    </location>
</feature>
<feature type="compositionally biased region" description="Polar residues" evidence="1">
    <location>
        <begin position="1"/>
        <end position="11"/>
    </location>
</feature>
<evidence type="ECO:0000313" key="2">
    <source>
        <dbReference type="EMBL" id="RMD76642.1"/>
    </source>
</evidence>
<proteinExistence type="predicted"/>
<evidence type="ECO:0000256" key="1">
    <source>
        <dbReference type="SAM" id="MobiDB-lite"/>
    </source>
</evidence>
<dbReference type="Proteomes" id="UP000269410">
    <property type="component" value="Unassembled WGS sequence"/>
</dbReference>
<reference evidence="2 3" key="1">
    <citation type="submission" date="2018-10" db="EMBL/GenBank/DDBJ databases">
        <title>Thermophilic Lithotrophy and Phototrophy in an Intertidal, Iron-rich, Geothermal Spring.</title>
        <authorList>
            <person name="Ward L.M."/>
            <person name="Idei A."/>
            <person name="Nakagawa M."/>
            <person name="Ueno Y."/>
            <person name="Fischer W."/>
            <person name="Mcglynn S.E."/>
        </authorList>
    </citation>
    <scope>NUCLEOTIDE SEQUENCE [LARGE SCALE GENOMIC DNA]</scope>
    <source>
        <strain evidence="2">J137</strain>
    </source>
</reference>
<evidence type="ECO:0000313" key="3">
    <source>
        <dbReference type="Proteomes" id="UP000269410"/>
    </source>
</evidence>
<organism evidence="2 3">
    <name type="scientific">Candidatus Dojkabacteria bacterium</name>
    <dbReference type="NCBI Taxonomy" id="2099670"/>
    <lineage>
        <taxon>Bacteria</taxon>
        <taxon>Candidatus Dojkabacteria</taxon>
    </lineage>
</organism>
<accession>A0A3M0YX90</accession>
<dbReference type="AlphaFoldDB" id="A0A3M0YX90"/>
<dbReference type="EMBL" id="RFKV01000115">
    <property type="protein sequence ID" value="RMD76642.1"/>
    <property type="molecule type" value="Genomic_DNA"/>
</dbReference>
<name>A0A3M0YX90_9BACT</name>
<gene>
    <name evidence="2" type="ORF">D6810_03355</name>
</gene>
<protein>
    <submittedName>
        <fullName evidence="2">Uncharacterized protein</fullName>
    </submittedName>
</protein>